<reference evidence="1" key="1">
    <citation type="submission" date="2023-05" db="EMBL/GenBank/DDBJ databases">
        <authorList>
            <consortium name="ELIXIR-Norway"/>
        </authorList>
    </citation>
    <scope>NUCLEOTIDE SEQUENCE</scope>
</reference>
<name>A0ACB0EDX1_RANTA</name>
<evidence type="ECO:0000313" key="2">
    <source>
        <dbReference type="Proteomes" id="UP001162501"/>
    </source>
</evidence>
<dbReference type="Proteomes" id="UP001162501">
    <property type="component" value="Chromosome 19"/>
</dbReference>
<sequence length="172" mass="18208">MSARELKSCGPESKEPGSSPPEASASPWICVPRPTSGAAVREQGFLALLHRSWKLMANFGVLLASGQHPQDVAPSENPNSTGDRSRPSEVAPGSRPPHEDVVSPARWWPHIGPPPRQGPEACQGPTACQNPLHQLAPIPVTNAQEEGANHHPVPGDPEPTSRKALACDSQKA</sequence>
<organism evidence="1 2">
    <name type="scientific">Rangifer tarandus platyrhynchus</name>
    <name type="common">Svalbard reindeer</name>
    <dbReference type="NCBI Taxonomy" id="3082113"/>
    <lineage>
        <taxon>Eukaryota</taxon>
        <taxon>Metazoa</taxon>
        <taxon>Chordata</taxon>
        <taxon>Craniata</taxon>
        <taxon>Vertebrata</taxon>
        <taxon>Euteleostomi</taxon>
        <taxon>Mammalia</taxon>
        <taxon>Eutheria</taxon>
        <taxon>Laurasiatheria</taxon>
        <taxon>Artiodactyla</taxon>
        <taxon>Ruminantia</taxon>
        <taxon>Pecora</taxon>
        <taxon>Cervidae</taxon>
        <taxon>Odocoileinae</taxon>
        <taxon>Rangifer</taxon>
    </lineage>
</organism>
<dbReference type="EMBL" id="OX596103">
    <property type="protein sequence ID" value="CAI9698659.1"/>
    <property type="molecule type" value="Genomic_DNA"/>
</dbReference>
<accession>A0ACB0EDX1</accession>
<evidence type="ECO:0000313" key="1">
    <source>
        <dbReference type="EMBL" id="CAI9698659.1"/>
    </source>
</evidence>
<proteinExistence type="predicted"/>
<protein>
    <submittedName>
        <fullName evidence="1">Uncharacterized protein</fullName>
    </submittedName>
</protein>
<gene>
    <name evidence="1" type="ORF">MRATA1EN3_LOCUS9872</name>
</gene>